<protein>
    <submittedName>
        <fullName evidence="1">Xylose isomerase-like TIM barrel</fullName>
    </submittedName>
</protein>
<dbReference type="EMBL" id="FOOK01000009">
    <property type="protein sequence ID" value="SFF94555.1"/>
    <property type="molecule type" value="Genomic_DNA"/>
</dbReference>
<keyword evidence="2" id="KW-1185">Reference proteome</keyword>
<organism evidence="1 2">
    <name type="scientific">Planifilum fulgidum</name>
    <dbReference type="NCBI Taxonomy" id="201973"/>
    <lineage>
        <taxon>Bacteria</taxon>
        <taxon>Bacillati</taxon>
        <taxon>Bacillota</taxon>
        <taxon>Bacilli</taxon>
        <taxon>Bacillales</taxon>
        <taxon>Thermoactinomycetaceae</taxon>
        <taxon>Planifilum</taxon>
    </lineage>
</organism>
<dbReference type="STRING" id="201973.SAMN04488025_109105"/>
<dbReference type="SUPFAM" id="SSF51658">
    <property type="entry name" value="Xylose isomerase-like"/>
    <property type="match status" value="1"/>
</dbReference>
<accession>A0A1I2MSK0</accession>
<dbReference type="OrthoDB" id="9779184at2"/>
<evidence type="ECO:0000313" key="1">
    <source>
        <dbReference type="EMBL" id="SFF94555.1"/>
    </source>
</evidence>
<gene>
    <name evidence="1" type="ORF">SAMN04488025_109105</name>
</gene>
<keyword evidence="1" id="KW-0413">Isomerase</keyword>
<dbReference type="AlphaFoldDB" id="A0A1I2MSK0"/>
<dbReference type="GO" id="GO:0016853">
    <property type="term" value="F:isomerase activity"/>
    <property type="evidence" value="ECO:0007669"/>
    <property type="project" value="UniProtKB-KW"/>
</dbReference>
<reference evidence="1 2" key="1">
    <citation type="submission" date="2016-10" db="EMBL/GenBank/DDBJ databases">
        <authorList>
            <person name="de Groot N.N."/>
        </authorList>
    </citation>
    <scope>NUCLEOTIDE SEQUENCE [LARGE SCALE GENOMIC DNA]</scope>
    <source>
        <strain evidence="1 2">DSM 44945</strain>
    </source>
</reference>
<dbReference type="InterPro" id="IPR036237">
    <property type="entry name" value="Xyl_isomerase-like_sf"/>
</dbReference>
<proteinExistence type="predicted"/>
<evidence type="ECO:0000313" key="2">
    <source>
        <dbReference type="Proteomes" id="UP000198661"/>
    </source>
</evidence>
<sequence>MSGFYNVRLGISPINWINNDMDDLGDFYEAEAVLADMRELGFSGTEMSRKFPEDPEALKRLLARYGLVLSGAWVTVQFSSGWEREEDFARYESHIQFLRSMGSDYAVVCDGGMSGTGKAGLAIRKKRSFPSR</sequence>
<dbReference type="Proteomes" id="UP000198661">
    <property type="component" value="Unassembled WGS sequence"/>
</dbReference>
<dbReference type="Gene3D" id="3.20.20.150">
    <property type="entry name" value="Divalent-metal-dependent TIM barrel enzymes"/>
    <property type="match status" value="1"/>
</dbReference>
<dbReference type="RefSeq" id="WP_092037404.1">
    <property type="nucleotide sequence ID" value="NZ_FOOK01000009.1"/>
</dbReference>
<name>A0A1I2MSK0_9BACL</name>